<feature type="compositionally biased region" description="Acidic residues" evidence="1">
    <location>
        <begin position="1"/>
        <end position="21"/>
    </location>
</feature>
<dbReference type="PANTHER" id="PTHR22667:SF0">
    <property type="entry name" value="AT01380P-RELATED"/>
    <property type="match status" value="1"/>
</dbReference>
<evidence type="ECO:0000256" key="1">
    <source>
        <dbReference type="SAM" id="MobiDB-lite"/>
    </source>
</evidence>
<dbReference type="OrthoDB" id="6350321at2759"/>
<dbReference type="RefSeq" id="XP_023174412.2">
    <property type="nucleotide sequence ID" value="XM_023318644.2"/>
</dbReference>
<dbReference type="Proteomes" id="UP000504633">
    <property type="component" value="Unplaced"/>
</dbReference>
<dbReference type="SMART" id="SM00875">
    <property type="entry name" value="BACK"/>
    <property type="match status" value="1"/>
</dbReference>
<dbReference type="KEGG" id="dhe:111601822"/>
<dbReference type="GeneID" id="111601822"/>
<evidence type="ECO:0000313" key="4">
    <source>
        <dbReference type="RefSeq" id="XP_023174412.2"/>
    </source>
</evidence>
<proteinExistence type="predicted"/>
<name>A0A6J1MBS5_DROHY</name>
<dbReference type="Pfam" id="PF15881">
    <property type="entry name" value="DUF4734"/>
    <property type="match status" value="1"/>
</dbReference>
<feature type="region of interest" description="Disordered" evidence="1">
    <location>
        <begin position="1"/>
        <end position="29"/>
    </location>
</feature>
<accession>A0A6J1MBS5</accession>
<reference evidence="4" key="1">
    <citation type="submission" date="2025-08" db="UniProtKB">
        <authorList>
            <consortium name="RefSeq"/>
        </authorList>
    </citation>
    <scope>IDENTIFICATION</scope>
    <source>
        <strain evidence="4">15085-1641.00</strain>
        <tissue evidence="4">Whole body</tissue>
    </source>
</reference>
<dbReference type="Gene3D" id="3.30.710.10">
    <property type="entry name" value="Potassium Channel Kv1.1, Chain A"/>
    <property type="match status" value="1"/>
</dbReference>
<dbReference type="Pfam" id="PF07707">
    <property type="entry name" value="BACK"/>
    <property type="match status" value="1"/>
</dbReference>
<feature type="domain" description="BACK" evidence="2">
    <location>
        <begin position="478"/>
        <end position="579"/>
    </location>
</feature>
<dbReference type="AlphaFoldDB" id="A0A6J1MBS5"/>
<dbReference type="InterPro" id="IPR011333">
    <property type="entry name" value="SKP1/BTB/POZ_sf"/>
</dbReference>
<dbReference type="InterPro" id="IPR011705">
    <property type="entry name" value="BACK"/>
</dbReference>
<dbReference type="PANTHER" id="PTHR22667">
    <property type="entry name" value="AT01380P-RELATED"/>
    <property type="match status" value="1"/>
</dbReference>
<keyword evidence="3" id="KW-1185">Reference proteome</keyword>
<gene>
    <name evidence="4" type="primary">LOC111601822</name>
</gene>
<dbReference type="OMA" id="IKCITEY"/>
<feature type="region of interest" description="Disordered" evidence="1">
    <location>
        <begin position="68"/>
        <end position="87"/>
    </location>
</feature>
<organism evidence="3 4">
    <name type="scientific">Drosophila hydei</name>
    <name type="common">Fruit fly</name>
    <dbReference type="NCBI Taxonomy" id="7224"/>
    <lineage>
        <taxon>Eukaryota</taxon>
        <taxon>Metazoa</taxon>
        <taxon>Ecdysozoa</taxon>
        <taxon>Arthropoda</taxon>
        <taxon>Hexapoda</taxon>
        <taxon>Insecta</taxon>
        <taxon>Pterygota</taxon>
        <taxon>Neoptera</taxon>
        <taxon>Endopterygota</taxon>
        <taxon>Diptera</taxon>
        <taxon>Brachycera</taxon>
        <taxon>Muscomorpha</taxon>
        <taxon>Ephydroidea</taxon>
        <taxon>Drosophilidae</taxon>
        <taxon>Drosophila</taxon>
    </lineage>
</organism>
<evidence type="ECO:0000313" key="3">
    <source>
        <dbReference type="Proteomes" id="UP000504633"/>
    </source>
</evidence>
<protein>
    <submittedName>
        <fullName evidence="4">Uncharacterized protein LOC111601822 isoform X1</fullName>
    </submittedName>
</protein>
<feature type="compositionally biased region" description="Polar residues" evidence="1">
    <location>
        <begin position="70"/>
        <end position="86"/>
    </location>
</feature>
<dbReference type="InterPro" id="IPR031750">
    <property type="entry name" value="DUF4734"/>
</dbReference>
<dbReference type="Gene3D" id="1.25.40.420">
    <property type="match status" value="1"/>
</dbReference>
<dbReference type="SUPFAM" id="SSF54695">
    <property type="entry name" value="POZ domain"/>
    <property type="match status" value="1"/>
</dbReference>
<sequence length="708" mass="81657">MSEEESGNETDADEDDSTETETDARNTNSDEDITKIVKDCMTYIESYIADALLEDTVGRINAEKDVEANMSGSTEGQHSHRASSVSLPDGDKKFETVKYVVENVIRVVLADIVGSVVEKKSVRTVHELARHITEIILDDVVEVAVKSVKSGQIDHKVDYIIEFVTAFITDNEILHKVLSLSGLRMMRQVNSLLGDETERYSDYLESELLQSTSNCESEMLWLDDRDNSKPFAEQLMECVADRVITDLVESLKDETSEHLTDYVAEYITEDILEELPEEYTRSMAELSDIYESMSDFGDFKTYESFSDENCSTPRECSSNIWKTFTDAEYVGSMSSNTRIHERSFFSYVTVQKKPNYILNVPRKPSIEELLNNRLKGNLGANMRINIGNRYFDCISTLLKVNSPWFANRDWHEEHFEFKETDVPPSAFEIIYDWLRFHTPIKLADAVKVLQGARHLQFDLLQADCWELLSQGHVREKTAFHLFLEAEQMPLLQDVREVLLSRVRGYFLALVGSDEFVDLKLSNILSLLERDSIGVNCEVEVFFAALLWLSRSKSRLEHMEPVMKCVRFAYMPMAMLFSIRSMGTAKETKPIGTTERVMQEFQRNPNLKQMLFDAMTYISLHFQNELDGESMDPRTEINQQWVYPRRWIYHPKCPYHKIRLIYPYQHVFTQADFFTYVKSIQGDWSGDQPPPNATMDVEFDGVVSFNSKD</sequence>
<evidence type="ECO:0000259" key="2">
    <source>
        <dbReference type="SMART" id="SM00875"/>
    </source>
</evidence>